<sequence length="420" mass="47321">MKSYKDAYFAIVEGNALATGARELLCAAVLEYQEFILVGQCEHLLTDLSQYVNSVIATRPTCVLADSNALLLTVEHFLDHAYLCEDTSRRFFKVCLDTGTVTLVPQVRDTNFITEKNQRTYYAPGMQGLHPVVKNVVETACAQHNELSQLVCRLLIGYSFLPDQQLKNKSAGSDLDALQLHEVRAFLGHISGLMPGFTVLQEELTELINHCTTLLAVCPASASDLANIQASAALQNGFPCIYKVMSVLHYLAYQLAMENNLFSKAFMHIFRAYECYTSGALFLDSATIQLHTKSGISLDSYTFKNQRVLGFTPVFKGIGAYFNLEQNTDYLTCKFYIDLRNKFHYTHGDVKPSASLVNEFARAVIRQILKIEKSGNQQNFLWRDVYMQTRRSLMMNPQREVPTAVRRALQAHQLVSFMVP</sequence>
<comment type="caution">
    <text evidence="1">The sequence shown here is derived from an EMBL/GenBank/DDBJ whole genome shotgun (WGS) entry which is preliminary data.</text>
</comment>
<evidence type="ECO:0000313" key="2">
    <source>
        <dbReference type="Proteomes" id="UP000244178"/>
    </source>
</evidence>
<dbReference type="RefSeq" id="WP_108544317.1">
    <property type="nucleotide sequence ID" value="NZ_PYJM01000002.1"/>
</dbReference>
<dbReference type="Proteomes" id="UP000244178">
    <property type="component" value="Unassembled WGS sequence"/>
</dbReference>
<evidence type="ECO:0000313" key="1">
    <source>
        <dbReference type="EMBL" id="PUA45351.1"/>
    </source>
</evidence>
<reference evidence="1 2" key="1">
    <citation type="submission" date="2018-03" db="EMBL/GenBank/DDBJ databases">
        <title>Draft genome sequence of the plant growth promoting rhizobacterium Pseudomonas protegens strain BNJ-SS-45 isolated from wheat (Triticum aestivum) rhizosphere.</title>
        <authorList>
            <person name="Bajpai A."/>
            <person name="Shende K."/>
            <person name="Meena N."/>
            <person name="Upadhyayula S.R."/>
            <person name="Suravajhala P."/>
            <person name="Medicherla K.M."/>
            <person name="Johri B.N."/>
        </authorList>
    </citation>
    <scope>NUCLEOTIDE SEQUENCE [LARGE SCALE GENOMIC DNA]</scope>
    <source>
        <strain evidence="1 2">BNJ-SS-45</strain>
    </source>
</reference>
<name>A0A2T6GMG9_9PSED</name>
<gene>
    <name evidence="1" type="ORF">C5U62_07605</name>
</gene>
<dbReference type="EMBL" id="PYJM01000002">
    <property type="protein sequence ID" value="PUA45351.1"/>
    <property type="molecule type" value="Genomic_DNA"/>
</dbReference>
<accession>A0A2T6GMG9</accession>
<proteinExistence type="predicted"/>
<dbReference type="AlphaFoldDB" id="A0A2T6GMG9"/>
<protein>
    <submittedName>
        <fullName evidence="1">Uncharacterized protein</fullName>
    </submittedName>
</protein>
<organism evidence="1 2">
    <name type="scientific">Pseudomonas protegens</name>
    <dbReference type="NCBI Taxonomy" id="380021"/>
    <lineage>
        <taxon>Bacteria</taxon>
        <taxon>Pseudomonadati</taxon>
        <taxon>Pseudomonadota</taxon>
        <taxon>Gammaproteobacteria</taxon>
        <taxon>Pseudomonadales</taxon>
        <taxon>Pseudomonadaceae</taxon>
        <taxon>Pseudomonas</taxon>
    </lineage>
</organism>